<comment type="caution">
    <text evidence="1">The sequence shown here is derived from an EMBL/GenBank/DDBJ whole genome shotgun (WGS) entry which is preliminary data.</text>
</comment>
<dbReference type="EMBL" id="MRBL01000007">
    <property type="protein sequence ID" value="OMI28544.1"/>
    <property type="molecule type" value="Genomic_DNA"/>
</dbReference>
<proteinExistence type="predicted"/>
<sequence>MLTFDNFPKYWYNQDKNKHSVRGYQSERSVCNLLKYIGKLLRTEKEQVYQWVKRYVEPSSIVGGILINAMRGTYDSLRLAKMNV</sequence>
<evidence type="ECO:0008006" key="3">
    <source>
        <dbReference type="Google" id="ProtNLM"/>
    </source>
</evidence>
<organism evidence="1 2">
    <name type="scientific">Bacillus haynesii</name>
    <dbReference type="NCBI Taxonomy" id="1925021"/>
    <lineage>
        <taxon>Bacteria</taxon>
        <taxon>Bacillati</taxon>
        <taxon>Bacillota</taxon>
        <taxon>Bacilli</taxon>
        <taxon>Bacillales</taxon>
        <taxon>Bacillaceae</taxon>
        <taxon>Bacillus</taxon>
    </lineage>
</organism>
<evidence type="ECO:0000313" key="1">
    <source>
        <dbReference type="EMBL" id="OMI28544.1"/>
    </source>
</evidence>
<protein>
    <recommendedName>
        <fullName evidence="3">Transposase</fullName>
    </recommendedName>
</protein>
<dbReference type="Proteomes" id="UP000187046">
    <property type="component" value="Unassembled WGS sequence"/>
</dbReference>
<reference evidence="1 2" key="1">
    <citation type="submission" date="2016-12" db="EMBL/GenBank/DDBJ databases">
        <title>Bacillus phylogenomics.</title>
        <authorList>
            <person name="Dunlap C."/>
        </authorList>
    </citation>
    <scope>NUCLEOTIDE SEQUENCE [LARGE SCALE GENOMIC DNA]</scope>
    <source>
        <strain evidence="1 2">NRRL B-41327</strain>
    </source>
</reference>
<evidence type="ECO:0000313" key="2">
    <source>
        <dbReference type="Proteomes" id="UP000187046"/>
    </source>
</evidence>
<gene>
    <name evidence="1" type="ORF">BTA31_08380</name>
</gene>
<accession>A0ABX3I5W8</accession>
<name>A0ABX3I5W8_9BACI</name>
<keyword evidence="2" id="KW-1185">Reference proteome</keyword>